<feature type="transmembrane region" description="Helical" evidence="1">
    <location>
        <begin position="143"/>
        <end position="164"/>
    </location>
</feature>
<dbReference type="OrthoDB" id="7881833at2759"/>
<name>A0A484BC39_DRONA</name>
<keyword evidence="1" id="KW-1133">Transmembrane helix</keyword>
<dbReference type="OMA" id="SEERYGW"/>
<feature type="transmembrane region" description="Helical" evidence="1">
    <location>
        <begin position="176"/>
        <end position="192"/>
    </location>
</feature>
<feature type="transmembrane region" description="Helical" evidence="1">
    <location>
        <begin position="23"/>
        <end position="45"/>
    </location>
</feature>
<comment type="caution">
    <text evidence="2">The sequence shown here is derived from an EMBL/GenBank/DDBJ whole genome shotgun (WGS) entry which is preliminary data.</text>
</comment>
<keyword evidence="1" id="KW-0812">Transmembrane</keyword>
<feature type="transmembrane region" description="Helical" evidence="1">
    <location>
        <begin position="57"/>
        <end position="77"/>
    </location>
</feature>
<sequence>MDRREADVYGGPPNLNLSHEVRIYLLSALFAVAAMIQWILIYAFSDWRKYKMPQERYGFWLMGTFFGICLLSCTPFGRRCPWNVMIVIIIVESSTLYIAVEQQNSKGYMVNIYAVTIVLLVVITSIFYGAYFPMRLVPGDLMLSLGVAVANIMMILFFLNAFIIKNDTIFIIVRNYFAFTAITMIMYTATIIHDRQSDVPKHEYVYLSVLLFFGQMILHERILAISANTSRSHACALPKTN</sequence>
<dbReference type="EMBL" id="LSRL02000062">
    <property type="protein sequence ID" value="TDG46269.1"/>
    <property type="molecule type" value="Genomic_DNA"/>
</dbReference>
<reference evidence="2 3" key="1">
    <citation type="journal article" date="2019" name="J. Hered.">
        <title>An Improved Genome Assembly for Drosophila navojoa, the Basal Species in the mojavensis Cluster.</title>
        <authorList>
            <person name="Vanderlinde T."/>
            <person name="Dupim E.G."/>
            <person name="Nazario-Yepiz N.O."/>
            <person name="Carvalho A.B."/>
        </authorList>
    </citation>
    <scope>NUCLEOTIDE SEQUENCE [LARGE SCALE GENOMIC DNA]</scope>
    <source>
        <strain evidence="2">Navoj_Jal97</strain>
        <tissue evidence="2">Whole organism</tissue>
    </source>
</reference>
<accession>A0A484BC39</accession>
<keyword evidence="3" id="KW-1185">Reference proteome</keyword>
<organism evidence="2 3">
    <name type="scientific">Drosophila navojoa</name>
    <name type="common">Fruit fly</name>
    <dbReference type="NCBI Taxonomy" id="7232"/>
    <lineage>
        <taxon>Eukaryota</taxon>
        <taxon>Metazoa</taxon>
        <taxon>Ecdysozoa</taxon>
        <taxon>Arthropoda</taxon>
        <taxon>Hexapoda</taxon>
        <taxon>Insecta</taxon>
        <taxon>Pterygota</taxon>
        <taxon>Neoptera</taxon>
        <taxon>Endopterygota</taxon>
        <taxon>Diptera</taxon>
        <taxon>Brachycera</taxon>
        <taxon>Muscomorpha</taxon>
        <taxon>Ephydroidea</taxon>
        <taxon>Drosophilidae</taxon>
        <taxon>Drosophila</taxon>
    </lineage>
</organism>
<gene>
    <name evidence="2" type="ORF">AWZ03_007345</name>
</gene>
<feature type="transmembrane region" description="Helical" evidence="1">
    <location>
        <begin position="112"/>
        <end position="131"/>
    </location>
</feature>
<proteinExistence type="predicted"/>
<dbReference type="AlphaFoldDB" id="A0A484BC39"/>
<feature type="transmembrane region" description="Helical" evidence="1">
    <location>
        <begin position="204"/>
        <end position="223"/>
    </location>
</feature>
<protein>
    <submittedName>
        <fullName evidence="2">Uncharacterized protein</fullName>
    </submittedName>
</protein>
<evidence type="ECO:0000313" key="2">
    <source>
        <dbReference type="EMBL" id="TDG46269.1"/>
    </source>
</evidence>
<evidence type="ECO:0000256" key="1">
    <source>
        <dbReference type="SAM" id="Phobius"/>
    </source>
</evidence>
<keyword evidence="1" id="KW-0472">Membrane</keyword>
<dbReference type="Proteomes" id="UP000295192">
    <property type="component" value="Unassembled WGS sequence"/>
</dbReference>
<feature type="transmembrane region" description="Helical" evidence="1">
    <location>
        <begin position="83"/>
        <end position="100"/>
    </location>
</feature>
<evidence type="ECO:0000313" key="3">
    <source>
        <dbReference type="Proteomes" id="UP000295192"/>
    </source>
</evidence>